<keyword evidence="8" id="KW-0966">Cell projection</keyword>
<comment type="caution">
    <text evidence="8">The sequence shown here is derived from an EMBL/GenBank/DDBJ whole genome shotgun (WGS) entry which is preliminary data.</text>
</comment>
<keyword evidence="4 7" id="KW-0472">Membrane</keyword>
<comment type="subunit">
    <text evidence="7">The basal body constitutes a major portion of the flagellar organelle and consists of four rings (L,P,S, and M) mounted on a central rod.</text>
</comment>
<keyword evidence="8" id="KW-0969">Cilium</keyword>
<keyword evidence="3" id="KW-0732">Signal</keyword>
<dbReference type="GO" id="GO:0071973">
    <property type="term" value="P:bacterial-type flagellum-dependent cell motility"/>
    <property type="evidence" value="ECO:0007669"/>
    <property type="project" value="InterPro"/>
</dbReference>
<dbReference type="Proteomes" id="UP000305654">
    <property type="component" value="Unassembled WGS sequence"/>
</dbReference>
<dbReference type="RefSeq" id="WP_138325189.1">
    <property type="nucleotide sequence ID" value="NZ_VCDI01000002.1"/>
</dbReference>
<evidence type="ECO:0000256" key="1">
    <source>
        <dbReference type="ARBA" id="ARBA00002591"/>
    </source>
</evidence>
<comment type="similarity">
    <text evidence="2 7">Belongs to the FlgH family.</text>
</comment>
<dbReference type="PANTHER" id="PTHR34933">
    <property type="entry name" value="FLAGELLAR L-RING PROTEIN"/>
    <property type="match status" value="1"/>
</dbReference>
<evidence type="ECO:0000256" key="2">
    <source>
        <dbReference type="ARBA" id="ARBA00006929"/>
    </source>
</evidence>
<sequence>MIRLLLLFLLLPAAGCGALSRLSDLGRPPAMTAITDPTVARDYKPLSMPMPAPEQAPTQVASLWRPGSRAFFRDQRAAQVGDLLTILVELTDNADFENNSTATRAGSEAMAIPNLFGIKGKIISKVTGAGSLSTNSNNSNVATGSLKRNETMTLRLAGTITQVLPNGNLVVAARQEVRMNSELRVLQVSGIVRPQDIASDNTVTHDRMAEARISYGGKGQLTDLQTPRYGQQLMDIVLPF</sequence>
<keyword evidence="8" id="KW-0282">Flagellum</keyword>
<dbReference type="PANTHER" id="PTHR34933:SF1">
    <property type="entry name" value="FLAGELLAR L-RING PROTEIN"/>
    <property type="match status" value="1"/>
</dbReference>
<name>A0A5R9J673_9PROT</name>
<dbReference type="AlphaFoldDB" id="A0A5R9J673"/>
<accession>A0A5R9J673</accession>
<evidence type="ECO:0000313" key="9">
    <source>
        <dbReference type="Proteomes" id="UP000305654"/>
    </source>
</evidence>
<dbReference type="PRINTS" id="PR01008">
    <property type="entry name" value="FLGLRINGFLGH"/>
</dbReference>
<evidence type="ECO:0000256" key="3">
    <source>
        <dbReference type="ARBA" id="ARBA00022729"/>
    </source>
</evidence>
<dbReference type="GO" id="GO:0009279">
    <property type="term" value="C:cell outer membrane"/>
    <property type="evidence" value="ECO:0007669"/>
    <property type="project" value="UniProtKB-SubCell"/>
</dbReference>
<dbReference type="GO" id="GO:0003774">
    <property type="term" value="F:cytoskeletal motor activity"/>
    <property type="evidence" value="ECO:0007669"/>
    <property type="project" value="InterPro"/>
</dbReference>
<evidence type="ECO:0000313" key="8">
    <source>
        <dbReference type="EMBL" id="TLU73115.1"/>
    </source>
</evidence>
<dbReference type="EMBL" id="VCDI01000002">
    <property type="protein sequence ID" value="TLU73115.1"/>
    <property type="molecule type" value="Genomic_DNA"/>
</dbReference>
<reference evidence="8 9" key="1">
    <citation type="submission" date="2019-05" db="EMBL/GenBank/DDBJ databases">
        <authorList>
            <person name="Pankratov T."/>
            <person name="Grouzdev D."/>
        </authorList>
    </citation>
    <scope>NUCLEOTIDE SEQUENCE [LARGE SCALE GENOMIC DNA]</scope>
    <source>
        <strain evidence="8 9">KEBCLARHB70R</strain>
    </source>
</reference>
<keyword evidence="5 7" id="KW-0975">Bacterial flagellum</keyword>
<evidence type="ECO:0000256" key="5">
    <source>
        <dbReference type="ARBA" id="ARBA00023143"/>
    </source>
</evidence>
<evidence type="ECO:0000256" key="6">
    <source>
        <dbReference type="ARBA" id="ARBA00023237"/>
    </source>
</evidence>
<dbReference type="OrthoDB" id="9789227at2"/>
<gene>
    <name evidence="7" type="primary">flgH</name>
    <name evidence="8" type="ORF">FE263_06705</name>
</gene>
<dbReference type="HAMAP" id="MF_00415">
    <property type="entry name" value="FlgH"/>
    <property type="match status" value="1"/>
</dbReference>
<protein>
    <recommendedName>
        <fullName evidence="7">Flagellar L-ring protein</fullName>
    </recommendedName>
    <alternativeName>
        <fullName evidence="7">Basal body L-ring protein</fullName>
    </alternativeName>
</protein>
<dbReference type="NCBIfam" id="NF001305">
    <property type="entry name" value="PRK00249.1-5"/>
    <property type="match status" value="1"/>
</dbReference>
<dbReference type="InterPro" id="IPR000527">
    <property type="entry name" value="Flag_Lring"/>
</dbReference>
<evidence type="ECO:0000256" key="7">
    <source>
        <dbReference type="HAMAP-Rule" id="MF_00415"/>
    </source>
</evidence>
<evidence type="ECO:0000256" key="4">
    <source>
        <dbReference type="ARBA" id="ARBA00023136"/>
    </source>
</evidence>
<keyword evidence="6 7" id="KW-0998">Cell outer membrane</keyword>
<dbReference type="GO" id="GO:0009427">
    <property type="term" value="C:bacterial-type flagellum basal body, distal rod, L ring"/>
    <property type="evidence" value="ECO:0007669"/>
    <property type="project" value="InterPro"/>
</dbReference>
<comment type="subcellular location">
    <subcellularLocation>
        <location evidence="7">Cell outer membrane</location>
    </subcellularLocation>
    <subcellularLocation>
        <location evidence="7">Bacterial flagellum basal body</location>
    </subcellularLocation>
</comment>
<dbReference type="Pfam" id="PF02107">
    <property type="entry name" value="FlgH"/>
    <property type="match status" value="1"/>
</dbReference>
<keyword evidence="9" id="KW-1185">Reference proteome</keyword>
<comment type="function">
    <text evidence="1 7">Assembles around the rod to form the L-ring and probably protects the motor/basal body from shearing forces during rotation.</text>
</comment>
<organism evidence="8 9">
    <name type="scientific">Lichenicoccus roseus</name>
    <dbReference type="NCBI Taxonomy" id="2683649"/>
    <lineage>
        <taxon>Bacteria</taxon>
        <taxon>Pseudomonadati</taxon>
        <taxon>Pseudomonadota</taxon>
        <taxon>Alphaproteobacteria</taxon>
        <taxon>Acetobacterales</taxon>
        <taxon>Acetobacteraceae</taxon>
        <taxon>Lichenicoccus</taxon>
    </lineage>
</organism>
<proteinExistence type="inferred from homology"/>